<gene>
    <name evidence="2" type="ORF">AMATHDRAFT_70580</name>
</gene>
<evidence type="ECO:0000313" key="2">
    <source>
        <dbReference type="EMBL" id="PFH46132.1"/>
    </source>
</evidence>
<dbReference type="AlphaFoldDB" id="A0A2A9NEI9"/>
<name>A0A2A9NEI9_9AGAR</name>
<dbReference type="OrthoDB" id="2645170at2759"/>
<sequence>MAYQLLILALTIFRAFQMFKEGFTTRFVRTIYNDGILFYFLLGFSSVVGAVTLRVLPPAFGVFMVYPTKALHSVLSTRIILNMRQEAQVDVELSADNVSRLLFNVRPIPGN</sequence>
<organism evidence="2 3">
    <name type="scientific">Amanita thiersii Skay4041</name>
    <dbReference type="NCBI Taxonomy" id="703135"/>
    <lineage>
        <taxon>Eukaryota</taxon>
        <taxon>Fungi</taxon>
        <taxon>Dikarya</taxon>
        <taxon>Basidiomycota</taxon>
        <taxon>Agaricomycotina</taxon>
        <taxon>Agaricomycetes</taxon>
        <taxon>Agaricomycetidae</taxon>
        <taxon>Agaricales</taxon>
        <taxon>Pluteineae</taxon>
        <taxon>Amanitaceae</taxon>
        <taxon>Amanita</taxon>
    </lineage>
</organism>
<keyword evidence="3" id="KW-1185">Reference proteome</keyword>
<dbReference type="Proteomes" id="UP000242287">
    <property type="component" value="Unassembled WGS sequence"/>
</dbReference>
<evidence type="ECO:0000256" key="1">
    <source>
        <dbReference type="SAM" id="Phobius"/>
    </source>
</evidence>
<feature type="transmembrane region" description="Helical" evidence="1">
    <location>
        <begin position="36"/>
        <end position="56"/>
    </location>
</feature>
<protein>
    <submittedName>
        <fullName evidence="2">Uncharacterized protein</fullName>
    </submittedName>
</protein>
<accession>A0A2A9NEI9</accession>
<reference evidence="2 3" key="1">
    <citation type="submission" date="2014-02" db="EMBL/GenBank/DDBJ databases">
        <title>Transposable element dynamics among asymbiotic and ectomycorrhizal Amanita fungi.</title>
        <authorList>
            <consortium name="DOE Joint Genome Institute"/>
            <person name="Hess J."/>
            <person name="Skrede I."/>
            <person name="Wolfe B."/>
            <person name="LaButti K."/>
            <person name="Ohm R.A."/>
            <person name="Grigoriev I.V."/>
            <person name="Pringle A."/>
        </authorList>
    </citation>
    <scope>NUCLEOTIDE SEQUENCE [LARGE SCALE GENOMIC DNA]</scope>
    <source>
        <strain evidence="2 3">SKay4041</strain>
    </source>
</reference>
<keyword evidence="1" id="KW-0472">Membrane</keyword>
<evidence type="ECO:0000313" key="3">
    <source>
        <dbReference type="Proteomes" id="UP000242287"/>
    </source>
</evidence>
<dbReference type="EMBL" id="KZ302230">
    <property type="protein sequence ID" value="PFH46132.1"/>
    <property type="molecule type" value="Genomic_DNA"/>
</dbReference>
<proteinExistence type="predicted"/>
<keyword evidence="1" id="KW-0812">Transmembrane</keyword>
<keyword evidence="1" id="KW-1133">Transmembrane helix</keyword>